<dbReference type="SMART" id="SM00061">
    <property type="entry name" value="MATH"/>
    <property type="match status" value="1"/>
</dbReference>
<dbReference type="Pfam" id="PF00651">
    <property type="entry name" value="BTB"/>
    <property type="match status" value="1"/>
</dbReference>
<protein>
    <recommendedName>
        <fullName evidence="1">MATH domain-containing protein</fullName>
    </recommendedName>
</protein>
<name>A0ABD2JT78_HETSC</name>
<evidence type="ECO:0000313" key="3">
    <source>
        <dbReference type="Proteomes" id="UP001620645"/>
    </source>
</evidence>
<dbReference type="InterPro" id="IPR002083">
    <property type="entry name" value="MATH/TRAF_dom"/>
</dbReference>
<dbReference type="AlphaFoldDB" id="A0ABD2JT78"/>
<dbReference type="InterPro" id="IPR000210">
    <property type="entry name" value="BTB/POZ_dom"/>
</dbReference>
<proteinExistence type="predicted"/>
<dbReference type="Gene3D" id="3.30.710.10">
    <property type="entry name" value="Potassium Channel Kv1.1, Chain A"/>
    <property type="match status" value="1"/>
</dbReference>
<dbReference type="Pfam" id="PF22486">
    <property type="entry name" value="MATH_2"/>
    <property type="match status" value="1"/>
</dbReference>
<gene>
    <name evidence="2" type="ORF">niasHS_004206</name>
</gene>
<organism evidence="2 3">
    <name type="scientific">Heterodera schachtii</name>
    <name type="common">Sugarbeet cyst nematode worm</name>
    <name type="synonym">Tylenchus schachtii</name>
    <dbReference type="NCBI Taxonomy" id="97005"/>
    <lineage>
        <taxon>Eukaryota</taxon>
        <taxon>Metazoa</taxon>
        <taxon>Ecdysozoa</taxon>
        <taxon>Nematoda</taxon>
        <taxon>Chromadorea</taxon>
        <taxon>Rhabditida</taxon>
        <taxon>Tylenchina</taxon>
        <taxon>Tylenchomorpha</taxon>
        <taxon>Tylenchoidea</taxon>
        <taxon>Heteroderidae</taxon>
        <taxon>Heteroderinae</taxon>
        <taxon>Heterodera</taxon>
    </lineage>
</organism>
<keyword evidence="3" id="KW-1185">Reference proteome</keyword>
<reference evidence="2 3" key="1">
    <citation type="submission" date="2024-10" db="EMBL/GenBank/DDBJ databases">
        <authorList>
            <person name="Kim D."/>
        </authorList>
    </citation>
    <scope>NUCLEOTIDE SEQUENCE [LARGE SCALE GENOMIC DNA]</scope>
    <source>
        <strain evidence="2">Taebaek</strain>
    </source>
</reference>
<dbReference type="PROSITE" id="PS50144">
    <property type="entry name" value="MATH"/>
    <property type="match status" value="1"/>
</dbReference>
<comment type="caution">
    <text evidence="2">The sequence shown here is derived from an EMBL/GenBank/DDBJ whole genome shotgun (WGS) entry which is preliminary data.</text>
</comment>
<dbReference type="InterPro" id="IPR008974">
    <property type="entry name" value="TRAF-like"/>
</dbReference>
<dbReference type="EMBL" id="JBICCN010000104">
    <property type="protein sequence ID" value="KAL3093836.1"/>
    <property type="molecule type" value="Genomic_DNA"/>
</dbReference>
<dbReference type="SUPFAM" id="SSF54695">
    <property type="entry name" value="POZ domain"/>
    <property type="match status" value="1"/>
</dbReference>
<dbReference type="Gene3D" id="2.60.210.10">
    <property type="entry name" value="Apoptosis, Tumor Necrosis Factor Receptor Associated Protein 2, Chain A"/>
    <property type="match status" value="2"/>
</dbReference>
<sequence length="391" mass="44923">MFHFDSQNANAENDSDNCPADVEIPDVEAAAFKVMLSFIYTDDLSGLNGDNAMAVLYAAKKYNIPGLVDPSLQIPISELRNVFVAYFEARLFDLEDFANCCLSYIDKNADTLVKSEEFLQIDQKTLRNWSCKCSATIRIISQKNWAENSIGTLCDLIFCNKPTIWGWDFTPNNYGFVFVSFARLMDPSNGFYNREEDKVTLAIDVTVKEEKMDKFVWDLNKLKWTLSMDIENLSEFVREIGGSEHKGDTLYINGFAWEIVAQITTNEDTGNDEKWLGIYLLCNGPKEDKSWECKCSSTFRIVSQKSGVGDYKIRAHSRDQHTFYSFENSWGFSNFISFAQLMDPSNDFYNQNEDKVTLAIDFTVKDEIPDDVIRVWKFNDHLLRRSVSIEK</sequence>
<accession>A0ABD2JT78</accession>
<evidence type="ECO:0000313" key="2">
    <source>
        <dbReference type="EMBL" id="KAL3093836.1"/>
    </source>
</evidence>
<dbReference type="SUPFAM" id="SSF49599">
    <property type="entry name" value="TRAF domain-like"/>
    <property type="match status" value="2"/>
</dbReference>
<feature type="domain" description="MATH" evidence="1">
    <location>
        <begin position="223"/>
        <end position="360"/>
    </location>
</feature>
<dbReference type="InterPro" id="IPR011333">
    <property type="entry name" value="SKP1/BTB/POZ_sf"/>
</dbReference>
<dbReference type="PANTHER" id="PTHR45774:SF4">
    <property type="entry name" value="AXUNDEAD, ISOFORM F"/>
    <property type="match status" value="1"/>
</dbReference>
<dbReference type="Proteomes" id="UP001620645">
    <property type="component" value="Unassembled WGS sequence"/>
</dbReference>
<evidence type="ECO:0000259" key="1">
    <source>
        <dbReference type="PROSITE" id="PS50144"/>
    </source>
</evidence>
<dbReference type="PANTHER" id="PTHR45774">
    <property type="entry name" value="BTB/POZ DOMAIN-CONTAINING"/>
    <property type="match status" value="1"/>
</dbReference>